<feature type="compositionally biased region" description="Polar residues" evidence="1">
    <location>
        <begin position="319"/>
        <end position="330"/>
    </location>
</feature>
<feature type="region of interest" description="Disordered" evidence="1">
    <location>
        <begin position="304"/>
        <end position="330"/>
    </location>
</feature>
<protein>
    <submittedName>
        <fullName evidence="3">Aste57867_17858 protein</fullName>
    </submittedName>
</protein>
<feature type="compositionally biased region" description="Polar residues" evidence="1">
    <location>
        <begin position="161"/>
        <end position="173"/>
    </location>
</feature>
<feature type="compositionally biased region" description="Polar residues" evidence="1">
    <location>
        <begin position="29"/>
        <end position="43"/>
    </location>
</feature>
<proteinExistence type="predicted"/>
<dbReference type="Proteomes" id="UP000332933">
    <property type="component" value="Unassembled WGS sequence"/>
</dbReference>
<keyword evidence="4" id="KW-1185">Reference proteome</keyword>
<dbReference type="EMBL" id="VJMH01006324">
    <property type="protein sequence ID" value="KAF0690778.1"/>
    <property type="molecule type" value="Genomic_DNA"/>
</dbReference>
<evidence type="ECO:0000256" key="1">
    <source>
        <dbReference type="SAM" id="MobiDB-lite"/>
    </source>
</evidence>
<feature type="compositionally biased region" description="Low complexity" evidence="1">
    <location>
        <begin position="174"/>
        <end position="191"/>
    </location>
</feature>
<feature type="compositionally biased region" description="Basic and acidic residues" evidence="1">
    <location>
        <begin position="65"/>
        <end position="113"/>
    </location>
</feature>
<feature type="region of interest" description="Disordered" evidence="1">
    <location>
        <begin position="152"/>
        <end position="200"/>
    </location>
</feature>
<evidence type="ECO:0000313" key="4">
    <source>
        <dbReference type="Proteomes" id="UP000332933"/>
    </source>
</evidence>
<feature type="compositionally biased region" description="Basic and acidic residues" evidence="1">
    <location>
        <begin position="9"/>
        <end position="23"/>
    </location>
</feature>
<gene>
    <name evidence="3" type="primary">Aste57867_17858</name>
    <name evidence="2" type="ORF">As57867_017797</name>
    <name evidence="3" type="ORF">ASTE57867_17858</name>
</gene>
<reference evidence="2" key="2">
    <citation type="submission" date="2019-06" db="EMBL/GenBank/DDBJ databases">
        <title>Genomics analysis of Aphanomyces spp. identifies a new class of oomycete effector associated with host adaptation.</title>
        <authorList>
            <person name="Gaulin E."/>
        </authorList>
    </citation>
    <scope>NUCLEOTIDE SEQUENCE</scope>
    <source>
        <strain evidence="2">CBS 578.67</strain>
    </source>
</reference>
<organism evidence="3 4">
    <name type="scientific">Aphanomyces stellatus</name>
    <dbReference type="NCBI Taxonomy" id="120398"/>
    <lineage>
        <taxon>Eukaryota</taxon>
        <taxon>Sar</taxon>
        <taxon>Stramenopiles</taxon>
        <taxon>Oomycota</taxon>
        <taxon>Saprolegniomycetes</taxon>
        <taxon>Saprolegniales</taxon>
        <taxon>Verrucalvaceae</taxon>
        <taxon>Aphanomyces</taxon>
    </lineage>
</organism>
<dbReference type="AlphaFoldDB" id="A0A485L8M3"/>
<dbReference type="EMBL" id="CAADRA010006345">
    <property type="protein sequence ID" value="VFT94601.1"/>
    <property type="molecule type" value="Genomic_DNA"/>
</dbReference>
<accession>A0A485L8M3</accession>
<sequence length="404" mass="45471">MARSRSTARHSEQEQSEEQERGRSRYCLRSSQKVTEQASTDRSASPPPATMTSADVARIKRHERMAKIQEKKQRGVTARRQEVDDQVRADEERRASERRARENEELMAQRRDSAEACFQEGRRLGSLAAERRKHLADARAAARLASAPVQDPAVIIPPSPELSNPVSPATSNATRSPTSSQTTRSLSSSPTHCAAQSPSRSSLDSVEAVFRRIEARMASIEGGVNESWEAVRRHDHLFDQMGAQLRAVDQLVDIVRSHDDNFREVRASLEGVHGFQAAALIFDRRLDQLDNHLSRIDREVRDRSVHERTRGDQLPQEGQLCNSRNTSSGKPCQLRRAACRFARHRESDIVRGQGYIACLALTKKGGECQNGLYSCPQTSHRIHREARIARLEAEETEREAEDML</sequence>
<reference evidence="3 4" key="1">
    <citation type="submission" date="2019-03" db="EMBL/GenBank/DDBJ databases">
        <authorList>
            <person name="Gaulin E."/>
            <person name="Dumas B."/>
        </authorList>
    </citation>
    <scope>NUCLEOTIDE SEQUENCE [LARGE SCALE GENOMIC DNA]</scope>
    <source>
        <strain evidence="3">CBS 568.67</strain>
    </source>
</reference>
<name>A0A485L8M3_9STRA</name>
<evidence type="ECO:0000313" key="3">
    <source>
        <dbReference type="EMBL" id="VFT94601.1"/>
    </source>
</evidence>
<feature type="region of interest" description="Disordered" evidence="1">
    <location>
        <begin position="1"/>
        <end position="113"/>
    </location>
</feature>
<evidence type="ECO:0000313" key="2">
    <source>
        <dbReference type="EMBL" id="KAF0690778.1"/>
    </source>
</evidence>